<keyword evidence="3" id="KW-1185">Reference proteome</keyword>
<feature type="region of interest" description="Disordered" evidence="1">
    <location>
        <begin position="213"/>
        <end position="245"/>
    </location>
</feature>
<proteinExistence type="predicted"/>
<organism evidence="2 3">
    <name type="scientific">Euroglyphus maynei</name>
    <name type="common">Mayne's house dust mite</name>
    <dbReference type="NCBI Taxonomy" id="6958"/>
    <lineage>
        <taxon>Eukaryota</taxon>
        <taxon>Metazoa</taxon>
        <taxon>Ecdysozoa</taxon>
        <taxon>Arthropoda</taxon>
        <taxon>Chelicerata</taxon>
        <taxon>Arachnida</taxon>
        <taxon>Acari</taxon>
        <taxon>Acariformes</taxon>
        <taxon>Sarcoptiformes</taxon>
        <taxon>Astigmata</taxon>
        <taxon>Psoroptidia</taxon>
        <taxon>Analgoidea</taxon>
        <taxon>Pyroglyphidae</taxon>
        <taxon>Pyroglyphinae</taxon>
        <taxon>Euroglyphus</taxon>
    </lineage>
</organism>
<evidence type="ECO:0000313" key="2">
    <source>
        <dbReference type="EMBL" id="OTF83332.1"/>
    </source>
</evidence>
<comment type="caution">
    <text evidence="2">The sequence shown here is derived from an EMBL/GenBank/DDBJ whole genome shotgun (WGS) entry which is preliminary data.</text>
</comment>
<dbReference type="EMBL" id="MUJZ01004126">
    <property type="protein sequence ID" value="OTF83332.1"/>
    <property type="molecule type" value="Genomic_DNA"/>
</dbReference>
<feature type="compositionally biased region" description="Polar residues" evidence="1">
    <location>
        <begin position="213"/>
        <end position="237"/>
    </location>
</feature>
<gene>
    <name evidence="2" type="ORF">BLA29_003107</name>
</gene>
<accession>A0A1Y3BRD4</accession>
<sequence>MIQAQLKMNQTVWLVYLSLFLSPDPRELLILSLKREVRMLRMENQYLRQNCHQIMSIQQQQQQPSLTAIDSEQIPNHSLHDDEKQNLLRKYMKENEVLRVENVQINLQRNRLVRDHELVCRENEQLLRKLNLLLYKLNSMESPNVPATKLLASNPPPSLPVSSIKSAATTATTTSNLYTSSSSPSILSMLAYDDNNNNNLMENDIINDETIMDQTPSSSKSIERQTTTNSGKAINNRQIDKTSNRMIQDEHDDADDGQFLDLTIRGRSAITTVIHPKSRRR</sequence>
<name>A0A1Y3BRD4_EURMA</name>
<dbReference type="Proteomes" id="UP000194236">
    <property type="component" value="Unassembled WGS sequence"/>
</dbReference>
<protein>
    <submittedName>
        <fullName evidence="2">Uncharacterized protein</fullName>
    </submittedName>
</protein>
<reference evidence="2 3" key="1">
    <citation type="submission" date="2017-03" db="EMBL/GenBank/DDBJ databases">
        <title>Genome Survey of Euroglyphus maynei.</title>
        <authorList>
            <person name="Arlian L.G."/>
            <person name="Morgan M.S."/>
            <person name="Rider S.D."/>
        </authorList>
    </citation>
    <scope>NUCLEOTIDE SEQUENCE [LARGE SCALE GENOMIC DNA]</scope>
    <source>
        <strain evidence="2">Arlian Lab</strain>
        <tissue evidence="2">Whole body</tissue>
    </source>
</reference>
<dbReference type="AlphaFoldDB" id="A0A1Y3BRD4"/>
<evidence type="ECO:0000256" key="1">
    <source>
        <dbReference type="SAM" id="MobiDB-lite"/>
    </source>
</evidence>
<dbReference type="OrthoDB" id="6514823at2759"/>
<evidence type="ECO:0000313" key="3">
    <source>
        <dbReference type="Proteomes" id="UP000194236"/>
    </source>
</evidence>